<keyword evidence="4 5" id="KW-0067">ATP-binding</keyword>
<dbReference type="CDD" id="cd00009">
    <property type="entry name" value="AAA"/>
    <property type="match status" value="1"/>
</dbReference>
<comment type="similarity">
    <text evidence="1 5">Belongs to the CDC6/cdc18 family.</text>
</comment>
<dbReference type="PANTHER" id="PTHR10763:SF26">
    <property type="entry name" value="CELL DIVISION CONTROL PROTEIN 6 HOMOLOG"/>
    <property type="match status" value="1"/>
</dbReference>
<comment type="function">
    <text evidence="5">Involved in regulation of DNA replication.</text>
</comment>
<feature type="binding site" evidence="5">
    <location>
        <position position="203"/>
    </location>
    <ligand>
        <name>ATP</name>
        <dbReference type="ChEBI" id="CHEBI:30616"/>
    </ligand>
</feature>
<dbReference type="Pfam" id="PF22703">
    <property type="entry name" value="Cdc6_lid"/>
    <property type="match status" value="1"/>
</dbReference>
<dbReference type="GO" id="GO:0016887">
    <property type="term" value="F:ATP hydrolysis activity"/>
    <property type="evidence" value="ECO:0007669"/>
    <property type="project" value="InterPro"/>
</dbReference>
<dbReference type="HAMAP" id="MF_01407">
    <property type="entry name" value="ORC1_type_DNA_replic_protein"/>
    <property type="match status" value="1"/>
</dbReference>
<dbReference type="EMBL" id="JABJNZ010000057">
    <property type="protein sequence ID" value="MBT4870759.1"/>
    <property type="molecule type" value="Genomic_DNA"/>
</dbReference>
<dbReference type="FunFam" id="1.10.8.60:FF:000073">
    <property type="entry name" value="ORC1-type DNA replication protein"/>
    <property type="match status" value="1"/>
</dbReference>
<dbReference type="InterPro" id="IPR027417">
    <property type="entry name" value="P-loop_NTPase"/>
</dbReference>
<name>A0A8T5GFL8_9ARCH</name>
<accession>A0A8T5GFL8</accession>
<organism evidence="7 8">
    <name type="scientific">Candidatus Iainarchaeum sp</name>
    <dbReference type="NCBI Taxonomy" id="3101447"/>
    <lineage>
        <taxon>Archaea</taxon>
        <taxon>Candidatus Iainarchaeota</taxon>
        <taxon>Candidatus Iainarchaeia</taxon>
        <taxon>Candidatus Iainarchaeales</taxon>
        <taxon>Candidatus Iainarchaeaceae</taxon>
        <taxon>Candidatus Iainarchaeum</taxon>
    </lineage>
</organism>
<evidence type="ECO:0000259" key="6">
    <source>
        <dbReference type="SMART" id="SM00382"/>
    </source>
</evidence>
<dbReference type="Pfam" id="PF13401">
    <property type="entry name" value="AAA_22"/>
    <property type="match status" value="1"/>
</dbReference>
<dbReference type="GO" id="GO:0006260">
    <property type="term" value="P:DNA replication"/>
    <property type="evidence" value="ECO:0007669"/>
    <property type="project" value="UniProtKB-UniRule"/>
</dbReference>
<keyword evidence="2 5" id="KW-0235">DNA replication</keyword>
<dbReference type="NCBIfam" id="TIGR02928">
    <property type="entry name" value="orc1/cdc6 family replication initiation protein"/>
    <property type="match status" value="1"/>
</dbReference>
<dbReference type="SMART" id="SM00382">
    <property type="entry name" value="AAA"/>
    <property type="match status" value="1"/>
</dbReference>
<sequence>MANIFESKGENHILKDERFLYPEFVPEQLPFRDKEIGEMVFALKPATLGKKPTTLFLTGVPGTGKTVSSKHVLNELGEYSDRTKCLYINCFEFNSKHSILSKATNFLGYAVPTRGLSTEEIFERFVAVTKSKENIPIFIFDEAEQLLKQEDTKDLLYDLSRMGERHKVFIGLVFISNDNFFLSLLDDRVRSSMQASTINFEKYSSLQLKDILKERAKYAFFDNALEDEVIPLAAAHASKEGDARVAIDVLLKAARLAENENSKKVKVAHVRKAFMKEKVVKQELSSNLSKQEQLILDFVKNNEVTAGEIYLALGKDFAERTLRKAINDLEDKKLISAKKVKKGKGVTRVISKVKKS</sequence>
<feature type="binding site" evidence="5">
    <location>
        <begin position="63"/>
        <end position="67"/>
    </location>
    <ligand>
        <name>ATP</name>
        <dbReference type="ChEBI" id="CHEBI:30616"/>
    </ligand>
</feature>
<evidence type="ECO:0000313" key="8">
    <source>
        <dbReference type="Proteomes" id="UP000722459"/>
    </source>
</evidence>
<evidence type="ECO:0000256" key="3">
    <source>
        <dbReference type="ARBA" id="ARBA00022741"/>
    </source>
</evidence>
<dbReference type="Gene3D" id="3.40.50.300">
    <property type="entry name" value="P-loop containing nucleotide triphosphate hydrolases"/>
    <property type="match status" value="1"/>
</dbReference>
<evidence type="ECO:0000256" key="1">
    <source>
        <dbReference type="ARBA" id="ARBA00006184"/>
    </source>
</evidence>
<proteinExistence type="inferred from homology"/>
<dbReference type="Gene3D" id="1.10.8.60">
    <property type="match status" value="1"/>
</dbReference>
<dbReference type="InterPro" id="IPR014277">
    <property type="entry name" value="Orc1/Cdc6_arc"/>
</dbReference>
<dbReference type="PANTHER" id="PTHR10763">
    <property type="entry name" value="CELL DIVISION CONTROL PROTEIN 6-RELATED"/>
    <property type="match status" value="1"/>
</dbReference>
<dbReference type="SUPFAM" id="SSF52540">
    <property type="entry name" value="P-loop containing nucleoside triphosphate hydrolases"/>
    <property type="match status" value="1"/>
</dbReference>
<dbReference type="InterPro" id="IPR049945">
    <property type="entry name" value="AAA_22"/>
</dbReference>
<evidence type="ECO:0000256" key="4">
    <source>
        <dbReference type="ARBA" id="ARBA00022840"/>
    </source>
</evidence>
<feature type="domain" description="AAA+ ATPase" evidence="6">
    <location>
        <begin position="51"/>
        <end position="199"/>
    </location>
</feature>
<dbReference type="AlphaFoldDB" id="A0A8T5GFL8"/>
<dbReference type="InterPro" id="IPR055237">
    <property type="entry name" value="Cdc6_lid"/>
</dbReference>
<evidence type="ECO:0000256" key="2">
    <source>
        <dbReference type="ARBA" id="ARBA00022705"/>
    </source>
</evidence>
<dbReference type="Proteomes" id="UP000722459">
    <property type="component" value="Unassembled WGS sequence"/>
</dbReference>
<comment type="caution">
    <text evidence="7">The sequence shown here is derived from an EMBL/GenBank/DDBJ whole genome shotgun (WGS) entry which is preliminary data.</text>
</comment>
<dbReference type="InterPro" id="IPR003593">
    <property type="entry name" value="AAA+_ATPase"/>
</dbReference>
<reference evidence="7" key="1">
    <citation type="journal article" date="2021" name="ISME J.">
        <title>Mercury methylation by metabolically versatile and cosmopolitan marine bacteria.</title>
        <authorList>
            <person name="Lin H."/>
            <person name="Ascher D.B."/>
            <person name="Myung Y."/>
            <person name="Lamborg C.H."/>
            <person name="Hallam S.J."/>
            <person name="Gionfriddo C.M."/>
            <person name="Holt K.E."/>
            <person name="Moreau J.W."/>
        </authorList>
    </citation>
    <scope>NUCLEOTIDE SEQUENCE</scope>
    <source>
        <strain evidence="7">SI075_bin30</strain>
    </source>
</reference>
<gene>
    <name evidence="7" type="ORF">HON47_04245</name>
</gene>
<protein>
    <recommendedName>
        <fullName evidence="5">ORC1-type DNA replication protein</fullName>
    </recommendedName>
</protein>
<dbReference type="GO" id="GO:0005524">
    <property type="term" value="F:ATP binding"/>
    <property type="evidence" value="ECO:0007669"/>
    <property type="project" value="UniProtKB-UniRule"/>
</dbReference>
<keyword evidence="3 5" id="KW-0547">Nucleotide-binding</keyword>
<feature type="binding site" evidence="5">
    <location>
        <position position="215"/>
    </location>
    <ligand>
        <name>ATP</name>
        <dbReference type="ChEBI" id="CHEBI:30616"/>
    </ligand>
</feature>
<evidence type="ECO:0000256" key="5">
    <source>
        <dbReference type="HAMAP-Rule" id="MF_01407"/>
    </source>
</evidence>
<dbReference type="InterPro" id="IPR050311">
    <property type="entry name" value="ORC1/CDC6"/>
</dbReference>
<evidence type="ECO:0000313" key="7">
    <source>
        <dbReference type="EMBL" id="MBT4870759.1"/>
    </source>
</evidence>